<comment type="caution">
    <text evidence="1">The sequence shown here is derived from an EMBL/GenBank/DDBJ whole genome shotgun (WGS) entry which is preliminary data.</text>
</comment>
<accession>A0A6M1RYP9</accession>
<evidence type="ECO:0000313" key="1">
    <source>
        <dbReference type="EMBL" id="NGO63985.1"/>
    </source>
</evidence>
<name>A0A6M1RYP9_9HYPH</name>
<evidence type="ECO:0000313" key="2">
    <source>
        <dbReference type="Proteomes" id="UP000477849"/>
    </source>
</evidence>
<reference evidence="1 2" key="1">
    <citation type="submission" date="2020-02" db="EMBL/GenBank/DDBJ databases">
        <title>Genome sequence of the type strain CCBAU10050 of Rhizobium daejeonense.</title>
        <authorList>
            <person name="Gao J."/>
            <person name="Sun J."/>
        </authorList>
    </citation>
    <scope>NUCLEOTIDE SEQUENCE [LARGE SCALE GENOMIC DNA]</scope>
    <source>
        <strain evidence="1 2">CCBAU10050</strain>
    </source>
</reference>
<proteinExistence type="predicted"/>
<keyword evidence="2" id="KW-1185">Reference proteome</keyword>
<protein>
    <submittedName>
        <fullName evidence="1">Uncharacterized protein</fullName>
    </submittedName>
</protein>
<sequence>MALTRLTRELSINKHHVASVHWDDTYSKRLVITMMDGTQHSIKHDGGMYGTDCYAIERKLLDA</sequence>
<gene>
    <name evidence="1" type="ORF">G6N76_09890</name>
</gene>
<dbReference type="RefSeq" id="WP_163905636.1">
    <property type="nucleotide sequence ID" value="NZ_CP048427.1"/>
</dbReference>
<dbReference type="EMBL" id="JAAKZH010000003">
    <property type="protein sequence ID" value="NGO63985.1"/>
    <property type="molecule type" value="Genomic_DNA"/>
</dbReference>
<dbReference type="AlphaFoldDB" id="A0A6M1RYP9"/>
<dbReference type="Proteomes" id="UP000477849">
    <property type="component" value="Unassembled WGS sequence"/>
</dbReference>
<organism evidence="1 2">
    <name type="scientific">Rhizobium daejeonense</name>
    <dbReference type="NCBI Taxonomy" id="240521"/>
    <lineage>
        <taxon>Bacteria</taxon>
        <taxon>Pseudomonadati</taxon>
        <taxon>Pseudomonadota</taxon>
        <taxon>Alphaproteobacteria</taxon>
        <taxon>Hyphomicrobiales</taxon>
        <taxon>Rhizobiaceae</taxon>
        <taxon>Rhizobium/Agrobacterium group</taxon>
        <taxon>Rhizobium</taxon>
    </lineage>
</organism>